<protein>
    <submittedName>
        <fullName evidence="1">Uncharacterized protein</fullName>
    </submittedName>
</protein>
<proteinExistence type="predicted"/>
<keyword evidence="2" id="KW-1185">Reference proteome</keyword>
<dbReference type="AlphaFoldDB" id="A0AAV4Q7Q3"/>
<dbReference type="EMBL" id="BPLQ01004071">
    <property type="protein sequence ID" value="GIY05347.1"/>
    <property type="molecule type" value="Genomic_DNA"/>
</dbReference>
<organism evidence="1 2">
    <name type="scientific">Caerostris darwini</name>
    <dbReference type="NCBI Taxonomy" id="1538125"/>
    <lineage>
        <taxon>Eukaryota</taxon>
        <taxon>Metazoa</taxon>
        <taxon>Ecdysozoa</taxon>
        <taxon>Arthropoda</taxon>
        <taxon>Chelicerata</taxon>
        <taxon>Arachnida</taxon>
        <taxon>Araneae</taxon>
        <taxon>Araneomorphae</taxon>
        <taxon>Entelegynae</taxon>
        <taxon>Araneoidea</taxon>
        <taxon>Araneidae</taxon>
        <taxon>Caerostris</taxon>
    </lineage>
</organism>
<comment type="caution">
    <text evidence="1">The sequence shown here is derived from an EMBL/GenBank/DDBJ whole genome shotgun (WGS) entry which is preliminary data.</text>
</comment>
<accession>A0AAV4Q7Q3</accession>
<reference evidence="1 2" key="1">
    <citation type="submission" date="2021-06" db="EMBL/GenBank/DDBJ databases">
        <title>Caerostris darwini draft genome.</title>
        <authorList>
            <person name="Kono N."/>
            <person name="Arakawa K."/>
        </authorList>
    </citation>
    <scope>NUCLEOTIDE SEQUENCE [LARGE SCALE GENOMIC DNA]</scope>
</reference>
<sequence length="101" mass="11257">MAEPITENCRAPQDRHYTADTSQECAGRSSQRTALILQNILAGGMVKNSKEKGLKIVLLECWKSSNLLDVCSCFSGVVCHFFFGMDWKGLIQWVKAEKSNS</sequence>
<evidence type="ECO:0000313" key="2">
    <source>
        <dbReference type="Proteomes" id="UP001054837"/>
    </source>
</evidence>
<name>A0AAV4Q7Q3_9ARAC</name>
<evidence type="ECO:0000313" key="1">
    <source>
        <dbReference type="EMBL" id="GIY05347.1"/>
    </source>
</evidence>
<dbReference type="Proteomes" id="UP001054837">
    <property type="component" value="Unassembled WGS sequence"/>
</dbReference>
<gene>
    <name evidence="1" type="ORF">CDAR_7951</name>
</gene>